<keyword evidence="3" id="KW-1185">Reference proteome</keyword>
<feature type="coiled-coil region" evidence="1">
    <location>
        <begin position="28"/>
        <end position="104"/>
    </location>
</feature>
<reference evidence="2 3" key="1">
    <citation type="journal article" date="2021" name="Genome Biol.">
        <title>AFLAP: assembly-free linkage analysis pipeline using k-mers from genome sequencing data.</title>
        <authorList>
            <person name="Fletcher K."/>
            <person name="Zhang L."/>
            <person name="Gil J."/>
            <person name="Han R."/>
            <person name="Cavanaugh K."/>
            <person name="Michelmore R."/>
        </authorList>
    </citation>
    <scope>NUCLEOTIDE SEQUENCE [LARGE SCALE GENOMIC DNA]</scope>
    <source>
        <strain evidence="2 3">SF5</strain>
    </source>
</reference>
<evidence type="ECO:0000313" key="3">
    <source>
        <dbReference type="Proteomes" id="UP000294530"/>
    </source>
</evidence>
<feature type="coiled-coil region" evidence="1">
    <location>
        <begin position="182"/>
        <end position="297"/>
    </location>
</feature>
<sequence>MSVEDAPVVATEAMDIPDVIERLNKPDKAEHEAKVAALDDAIKKLQARSNVIHTEIDALKSNRSGYGGQIQEAKVKFAALRAEKDNLIQQRNMITARLRQARDEKDSTIKTQRSARANFKYGSAAEFDTAINALKHKQETVSMSLTEEKRIIKEIEQLQAQRLQISEISGNQAIMDKQNESMKETRSLQEKKNEEIDVLQEKLNEQKKVLDELYRLNEEENKKDRFPALAKERKEIKEQLDEKFTAIKSLRKEFKEANDKYYNNIRLVRRKKEMERQKEEEARKMEYETKLADYEKEMAKIHPYQNEMDLCDALVSFLEKTYGKELKEEQAEQVNETIATPLVLDGMKPLQRKEEDFMIISNGKKSKKMRNSKKTKKVSKLVLPLAQLEAFSTIGLLPPRAADVIAESLAAVKAKKDWFRDQDMRVTTEKTSSATMEVVSLDDVVSLHKSKKKNKFNASDKDAFPALGGIAADLPSWGPGMAPSVTCEVTIADEFADADVVTEDE</sequence>
<dbReference type="EMBL" id="SHOA02000014">
    <property type="protein sequence ID" value="TDH67173.1"/>
    <property type="molecule type" value="Genomic_DNA"/>
</dbReference>
<evidence type="ECO:0000256" key="1">
    <source>
        <dbReference type="SAM" id="Coils"/>
    </source>
</evidence>
<dbReference type="GO" id="GO:0042175">
    <property type="term" value="C:nuclear outer membrane-endoplasmic reticulum membrane network"/>
    <property type="evidence" value="ECO:0007669"/>
    <property type="project" value="TreeGrafter"/>
</dbReference>
<name>A0A976FI23_BRELC</name>
<organism evidence="2 3">
    <name type="scientific">Bremia lactucae</name>
    <name type="common">Lettuce downy mildew</name>
    <dbReference type="NCBI Taxonomy" id="4779"/>
    <lineage>
        <taxon>Eukaryota</taxon>
        <taxon>Sar</taxon>
        <taxon>Stramenopiles</taxon>
        <taxon>Oomycota</taxon>
        <taxon>Peronosporomycetes</taxon>
        <taxon>Peronosporales</taxon>
        <taxon>Peronosporaceae</taxon>
        <taxon>Bremia</taxon>
    </lineage>
</organism>
<gene>
    <name evidence="2" type="ORF">CCR75_002149</name>
</gene>
<dbReference type="GO" id="GO:0008298">
    <property type="term" value="P:intracellular mRNA localization"/>
    <property type="evidence" value="ECO:0007669"/>
    <property type="project" value="TreeGrafter"/>
</dbReference>
<dbReference type="AlphaFoldDB" id="A0A976FI23"/>
<dbReference type="Proteomes" id="UP000294530">
    <property type="component" value="Unassembled WGS sequence"/>
</dbReference>
<dbReference type="GeneID" id="94345919"/>
<dbReference type="GO" id="GO:0005783">
    <property type="term" value="C:endoplasmic reticulum"/>
    <property type="evidence" value="ECO:0007669"/>
    <property type="project" value="TreeGrafter"/>
</dbReference>
<evidence type="ECO:0000313" key="2">
    <source>
        <dbReference type="EMBL" id="TDH67173.1"/>
    </source>
</evidence>
<accession>A0A976FI23</accession>
<comment type="caution">
    <text evidence="2">The sequence shown here is derived from an EMBL/GenBank/DDBJ whole genome shotgun (WGS) entry which is preliminary data.</text>
</comment>
<dbReference type="OrthoDB" id="2195113at2759"/>
<dbReference type="GO" id="GO:0003729">
    <property type="term" value="F:mRNA binding"/>
    <property type="evidence" value="ECO:0007669"/>
    <property type="project" value="TreeGrafter"/>
</dbReference>
<keyword evidence="1" id="KW-0175">Coiled coil</keyword>
<dbReference type="PANTHER" id="PTHR31027">
    <property type="entry name" value="NUCLEAR SEGREGATION PROTEIN BFR1"/>
    <property type="match status" value="1"/>
</dbReference>
<dbReference type="InterPro" id="IPR039604">
    <property type="entry name" value="Bfr1"/>
</dbReference>
<dbReference type="KEGG" id="blac:94345919"/>
<protein>
    <submittedName>
        <fullName evidence="2">Uncharacterized protein</fullName>
    </submittedName>
</protein>
<proteinExistence type="predicted"/>
<dbReference type="RefSeq" id="XP_067816672.1">
    <property type="nucleotide sequence ID" value="XM_067960248.1"/>
</dbReference>
<dbReference type="GO" id="GO:1990904">
    <property type="term" value="C:ribonucleoprotein complex"/>
    <property type="evidence" value="ECO:0007669"/>
    <property type="project" value="TreeGrafter"/>
</dbReference>
<dbReference type="PANTHER" id="PTHR31027:SF2">
    <property type="entry name" value="LEBERCILIN DOMAIN-CONTAINING PROTEIN"/>
    <property type="match status" value="1"/>
</dbReference>